<evidence type="ECO:0000313" key="2">
    <source>
        <dbReference type="EMBL" id="KAA0723563.1"/>
    </source>
</evidence>
<protein>
    <submittedName>
        <fullName evidence="2">Uncharacterized protein</fullName>
    </submittedName>
</protein>
<name>A0A5A9PNY7_9TELE</name>
<keyword evidence="1" id="KW-0472">Membrane</keyword>
<dbReference type="AlphaFoldDB" id="A0A5A9PNY7"/>
<reference evidence="2 3" key="1">
    <citation type="journal article" date="2019" name="Mol. Ecol. Resour.">
        <title>Chromosome-level genome assembly of Triplophysa tibetana, a fish adapted to the harsh high-altitude environment of the Tibetan Plateau.</title>
        <authorList>
            <person name="Yang X."/>
            <person name="Liu H."/>
            <person name="Ma Z."/>
            <person name="Zou Y."/>
            <person name="Zou M."/>
            <person name="Mao Y."/>
            <person name="Li X."/>
            <person name="Wang H."/>
            <person name="Chen T."/>
            <person name="Wang W."/>
            <person name="Yang R."/>
        </authorList>
    </citation>
    <scope>NUCLEOTIDE SEQUENCE [LARGE SCALE GENOMIC DNA]</scope>
    <source>
        <strain evidence="2">TTIB1903HZAU</strain>
        <tissue evidence="2">Muscle</tissue>
    </source>
</reference>
<organism evidence="2 3">
    <name type="scientific">Triplophysa tibetana</name>
    <dbReference type="NCBI Taxonomy" id="1572043"/>
    <lineage>
        <taxon>Eukaryota</taxon>
        <taxon>Metazoa</taxon>
        <taxon>Chordata</taxon>
        <taxon>Craniata</taxon>
        <taxon>Vertebrata</taxon>
        <taxon>Euteleostomi</taxon>
        <taxon>Actinopterygii</taxon>
        <taxon>Neopterygii</taxon>
        <taxon>Teleostei</taxon>
        <taxon>Ostariophysi</taxon>
        <taxon>Cypriniformes</taxon>
        <taxon>Nemacheilidae</taxon>
        <taxon>Triplophysa</taxon>
    </lineage>
</organism>
<accession>A0A5A9PNY7</accession>
<proteinExistence type="predicted"/>
<keyword evidence="3" id="KW-1185">Reference proteome</keyword>
<sequence length="147" mass="16961">MEGSKVLSGCGNRTTACILLMGMIYALNIEYPRNLKYSFDVFQKLFLELDGANPLKKVQTLKRKIREYAFFPCTFALANQDIFDGKCSRITTMTCISIEIDVKNKNIAMNVYFDIQRKRFIFYLNGFAIVLCHLNLNVEGHFCTWIS</sequence>
<keyword evidence="1" id="KW-1133">Transmembrane helix</keyword>
<evidence type="ECO:0000313" key="3">
    <source>
        <dbReference type="Proteomes" id="UP000324632"/>
    </source>
</evidence>
<dbReference type="Proteomes" id="UP000324632">
    <property type="component" value="Chromosome 3"/>
</dbReference>
<gene>
    <name evidence="2" type="ORF">E1301_Tti003322</name>
</gene>
<dbReference type="EMBL" id="SOYY01000003">
    <property type="protein sequence ID" value="KAA0723563.1"/>
    <property type="molecule type" value="Genomic_DNA"/>
</dbReference>
<feature type="transmembrane region" description="Helical" evidence="1">
    <location>
        <begin position="120"/>
        <end position="138"/>
    </location>
</feature>
<feature type="transmembrane region" description="Helical" evidence="1">
    <location>
        <begin position="6"/>
        <end position="27"/>
    </location>
</feature>
<evidence type="ECO:0000256" key="1">
    <source>
        <dbReference type="SAM" id="Phobius"/>
    </source>
</evidence>
<comment type="caution">
    <text evidence="2">The sequence shown here is derived from an EMBL/GenBank/DDBJ whole genome shotgun (WGS) entry which is preliminary data.</text>
</comment>
<keyword evidence="1" id="KW-0812">Transmembrane</keyword>